<reference evidence="2" key="1">
    <citation type="submission" date="2018-10" db="EMBL/GenBank/DDBJ databases">
        <title>Effector identification in a new, highly contiguous assembly of the strawberry crown rot pathogen Phytophthora cactorum.</title>
        <authorList>
            <person name="Armitage A.D."/>
            <person name="Nellist C.F."/>
            <person name="Bates H."/>
            <person name="Vickerstaff R.J."/>
            <person name="Harrison R.J."/>
        </authorList>
    </citation>
    <scope>NUCLEOTIDE SEQUENCE</scope>
    <source>
        <strain evidence="2">4040</strain>
    </source>
</reference>
<gene>
    <name evidence="2" type="ORF">PC117_g6374</name>
</gene>
<protein>
    <submittedName>
        <fullName evidence="2">Uncharacterized protein</fullName>
    </submittedName>
</protein>
<feature type="region of interest" description="Disordered" evidence="1">
    <location>
        <begin position="331"/>
        <end position="351"/>
    </location>
</feature>
<comment type="caution">
    <text evidence="2">The sequence shown here is derived from an EMBL/GenBank/DDBJ whole genome shotgun (WGS) entry which is preliminary data.</text>
</comment>
<name>A0A8T1E9L2_9STRA</name>
<dbReference type="PANTHER" id="PTHR31569:SF4">
    <property type="entry name" value="SWIM-TYPE DOMAIN-CONTAINING PROTEIN"/>
    <property type="match status" value="1"/>
</dbReference>
<sequence>MSRAEWNKRLMRTKKGDDGSQLVPEGCDLYQRVYICTHGWKKRKSRSEGSRPKQHIRLTDCPFRFVAQCNLGRGELQVKHGCFMHNHVVSPSAYATYPTFRGVENALVEARTEGMLAVGAKRSRIYDYLLEHDQNVIQVDVDNMPQDQQIQLSTSYVYGYERIWWTNPARELKKVRLFTYVKFERHGPRKDQLSLRTHAERYREAIRATHVIASELVNIGDESELNEMLTFVSNQWRNGFNELKSKTKNGHPITMKVRNQGPKAKRIFTNQAPYFNAANAIDTHLKISAYKTVAFTRAKRERLTDSRLGASSIILKDFGLDASARRTELEQANGNRRHSSDQKLSTTHLDGQGTTRIDRGWVVLLGARM</sequence>
<evidence type="ECO:0000313" key="3">
    <source>
        <dbReference type="Proteomes" id="UP000736787"/>
    </source>
</evidence>
<feature type="compositionally biased region" description="Polar residues" evidence="1">
    <location>
        <begin position="342"/>
        <end position="351"/>
    </location>
</feature>
<dbReference type="InterPro" id="IPR052579">
    <property type="entry name" value="Zinc_finger_SWIM"/>
</dbReference>
<accession>A0A8T1E9L2</accession>
<dbReference type="PANTHER" id="PTHR31569">
    <property type="entry name" value="SWIM-TYPE DOMAIN-CONTAINING PROTEIN"/>
    <property type="match status" value="1"/>
</dbReference>
<dbReference type="AlphaFoldDB" id="A0A8T1E9L2"/>
<dbReference type="EMBL" id="RCMK01000121">
    <property type="protein sequence ID" value="KAG2947966.1"/>
    <property type="molecule type" value="Genomic_DNA"/>
</dbReference>
<evidence type="ECO:0000256" key="1">
    <source>
        <dbReference type="SAM" id="MobiDB-lite"/>
    </source>
</evidence>
<organism evidence="2 3">
    <name type="scientific">Phytophthora cactorum</name>
    <dbReference type="NCBI Taxonomy" id="29920"/>
    <lineage>
        <taxon>Eukaryota</taxon>
        <taxon>Sar</taxon>
        <taxon>Stramenopiles</taxon>
        <taxon>Oomycota</taxon>
        <taxon>Peronosporomycetes</taxon>
        <taxon>Peronosporales</taxon>
        <taxon>Peronosporaceae</taxon>
        <taxon>Phytophthora</taxon>
    </lineage>
</organism>
<evidence type="ECO:0000313" key="2">
    <source>
        <dbReference type="EMBL" id="KAG2947966.1"/>
    </source>
</evidence>
<dbReference type="VEuPathDB" id="FungiDB:PC110_g12868"/>
<dbReference type="Proteomes" id="UP000736787">
    <property type="component" value="Unassembled WGS sequence"/>
</dbReference>
<proteinExistence type="predicted"/>